<feature type="transmembrane region" description="Helical" evidence="5">
    <location>
        <begin position="41"/>
        <end position="60"/>
    </location>
</feature>
<evidence type="ECO:0000256" key="5">
    <source>
        <dbReference type="SAM" id="Phobius"/>
    </source>
</evidence>
<dbReference type="SUPFAM" id="SSF144091">
    <property type="entry name" value="Rhomboid-like"/>
    <property type="match status" value="1"/>
</dbReference>
<evidence type="ECO:0000256" key="1">
    <source>
        <dbReference type="ARBA" id="ARBA00004141"/>
    </source>
</evidence>
<feature type="transmembrane region" description="Helical" evidence="5">
    <location>
        <begin position="12"/>
        <end position="29"/>
    </location>
</feature>
<evidence type="ECO:0000256" key="2">
    <source>
        <dbReference type="ARBA" id="ARBA00022692"/>
    </source>
</evidence>
<reference evidence="6 7" key="1">
    <citation type="submission" date="2015-09" db="EMBL/GenBank/DDBJ databases">
        <authorList>
            <consortium name="Pathogen Informatics"/>
        </authorList>
    </citation>
    <scope>NUCLEOTIDE SEQUENCE [LARGE SCALE GENOMIC DNA]</scope>
    <source>
        <strain evidence="6 7">2789STDY5608872</strain>
    </source>
</reference>
<dbReference type="GO" id="GO:0016020">
    <property type="term" value="C:membrane"/>
    <property type="evidence" value="ECO:0007669"/>
    <property type="project" value="UniProtKB-SubCell"/>
</dbReference>
<gene>
    <name evidence="6" type="ORF">ERS852429_02966</name>
</gene>
<accession>A0A173VHX4</accession>
<protein>
    <submittedName>
        <fullName evidence="6">Uncharacterized protein</fullName>
    </submittedName>
</protein>
<name>A0A173VHX4_PARDI</name>
<comment type="subcellular location">
    <subcellularLocation>
        <location evidence="1">Membrane</location>
        <topology evidence="1">Multi-pass membrane protein</topology>
    </subcellularLocation>
</comment>
<dbReference type="RefSeq" id="WP_157355083.1">
    <property type="nucleotide sequence ID" value="NZ_CYXP01000007.1"/>
</dbReference>
<evidence type="ECO:0000313" key="7">
    <source>
        <dbReference type="Proteomes" id="UP000095591"/>
    </source>
</evidence>
<dbReference type="Gene3D" id="1.20.1540.10">
    <property type="entry name" value="Rhomboid-like"/>
    <property type="match status" value="1"/>
</dbReference>
<feature type="transmembrane region" description="Helical" evidence="5">
    <location>
        <begin position="112"/>
        <end position="129"/>
    </location>
</feature>
<evidence type="ECO:0000313" key="6">
    <source>
        <dbReference type="EMBL" id="CUN25735.1"/>
    </source>
</evidence>
<keyword evidence="2 5" id="KW-0812">Transmembrane</keyword>
<evidence type="ECO:0000256" key="3">
    <source>
        <dbReference type="ARBA" id="ARBA00022989"/>
    </source>
</evidence>
<organism evidence="6 7">
    <name type="scientific">Parabacteroides distasonis</name>
    <dbReference type="NCBI Taxonomy" id="823"/>
    <lineage>
        <taxon>Bacteria</taxon>
        <taxon>Pseudomonadati</taxon>
        <taxon>Bacteroidota</taxon>
        <taxon>Bacteroidia</taxon>
        <taxon>Bacteroidales</taxon>
        <taxon>Tannerellaceae</taxon>
        <taxon>Parabacteroides</taxon>
    </lineage>
</organism>
<dbReference type="EMBL" id="CYXP01000007">
    <property type="protein sequence ID" value="CUN25735.1"/>
    <property type="molecule type" value="Genomic_DNA"/>
</dbReference>
<keyword evidence="3 5" id="KW-1133">Transmembrane helix</keyword>
<dbReference type="InterPro" id="IPR035952">
    <property type="entry name" value="Rhomboid-like_sf"/>
</dbReference>
<dbReference type="Proteomes" id="UP000095591">
    <property type="component" value="Unassembled WGS sequence"/>
</dbReference>
<proteinExistence type="predicted"/>
<dbReference type="AlphaFoldDB" id="A0A173VHX4"/>
<sequence length="157" mass="17945">MEGKLKRLIPSLIIALTSVILQLAGKHFYFDTNSIPYDHFLYMFTHANIFHLSLNLIALFQFKPRVKTCLIGYVSCVLASFVPLASLPVPTCGMSGFIMGCYARRYHAYKLSLWRIILSNIVMAFIPLFNWRIHLLSFLIAYIIYGVIQKISVHGRG</sequence>
<keyword evidence="4 5" id="KW-0472">Membrane</keyword>
<evidence type="ECO:0000256" key="4">
    <source>
        <dbReference type="ARBA" id="ARBA00023136"/>
    </source>
</evidence>